<feature type="domain" description="Ribulose bisphosphate carboxylase large subunit C-terminal" evidence="5">
    <location>
        <begin position="141"/>
        <end position="420"/>
    </location>
</feature>
<evidence type="ECO:0000259" key="5">
    <source>
        <dbReference type="Pfam" id="PF00016"/>
    </source>
</evidence>
<dbReference type="CDD" id="cd08207">
    <property type="entry name" value="RLP_NonPhot"/>
    <property type="match status" value="1"/>
</dbReference>
<proteinExistence type="inferred from homology"/>
<dbReference type="InterPro" id="IPR033966">
    <property type="entry name" value="RuBisCO"/>
</dbReference>
<evidence type="ECO:0000256" key="1">
    <source>
        <dbReference type="ARBA" id="ARBA00001946"/>
    </source>
</evidence>
<gene>
    <name evidence="7" type="ORF">ABID19_001012</name>
</gene>
<dbReference type="SUPFAM" id="SSF54966">
    <property type="entry name" value="RuBisCO, large subunit, small (N-terminal) domain"/>
    <property type="match status" value="1"/>
</dbReference>
<organism evidence="7 8">
    <name type="scientific">Mesorhizobium robiniae</name>
    <dbReference type="NCBI Taxonomy" id="559315"/>
    <lineage>
        <taxon>Bacteria</taxon>
        <taxon>Pseudomonadati</taxon>
        <taxon>Pseudomonadota</taxon>
        <taxon>Alphaproteobacteria</taxon>
        <taxon>Hyphomicrobiales</taxon>
        <taxon>Phyllobacteriaceae</taxon>
        <taxon>Mesorhizobium</taxon>
    </lineage>
</organism>
<feature type="domain" description="Ribulose bisphosphate carboxylase large subunit ferrodoxin-like N-terminal" evidence="6">
    <location>
        <begin position="13"/>
        <end position="126"/>
    </location>
</feature>
<accession>A0ABV2GI66</accession>
<dbReference type="SFLD" id="SFLDS00014">
    <property type="entry name" value="RuBisCO"/>
    <property type="match status" value="1"/>
</dbReference>
<dbReference type="EC" id="4.1.1.39" evidence="7"/>
<keyword evidence="2" id="KW-0479">Metal-binding</keyword>
<dbReference type="GO" id="GO:0016984">
    <property type="term" value="F:ribulose-bisphosphate carboxylase activity"/>
    <property type="evidence" value="ECO:0007669"/>
    <property type="project" value="UniProtKB-EC"/>
</dbReference>
<evidence type="ECO:0000256" key="2">
    <source>
        <dbReference type="ARBA" id="ARBA00022723"/>
    </source>
</evidence>
<evidence type="ECO:0000259" key="6">
    <source>
        <dbReference type="Pfam" id="PF02788"/>
    </source>
</evidence>
<keyword evidence="3" id="KW-0460">Magnesium</keyword>
<evidence type="ECO:0000256" key="3">
    <source>
        <dbReference type="ARBA" id="ARBA00022842"/>
    </source>
</evidence>
<dbReference type="Proteomes" id="UP001549204">
    <property type="component" value="Unassembled WGS sequence"/>
</dbReference>
<evidence type="ECO:0000256" key="4">
    <source>
        <dbReference type="RuleBase" id="RU003834"/>
    </source>
</evidence>
<reference evidence="7 8" key="1">
    <citation type="submission" date="2024-06" db="EMBL/GenBank/DDBJ databases">
        <title>Genomic Encyclopedia of Type Strains, Phase IV (KMG-IV): sequencing the most valuable type-strain genomes for metagenomic binning, comparative biology and taxonomic classification.</title>
        <authorList>
            <person name="Goeker M."/>
        </authorList>
    </citation>
    <scope>NUCLEOTIDE SEQUENCE [LARGE SCALE GENOMIC DNA]</scope>
    <source>
        <strain evidence="7 8">DSM 100022</strain>
    </source>
</reference>
<evidence type="ECO:0000313" key="7">
    <source>
        <dbReference type="EMBL" id="MET3577995.1"/>
    </source>
</evidence>
<evidence type="ECO:0000313" key="8">
    <source>
        <dbReference type="Proteomes" id="UP001549204"/>
    </source>
</evidence>
<protein>
    <submittedName>
        <fullName evidence="7">Ribulose-bisphosphate carboxylase large chain</fullName>
        <ecNumber evidence="7">4.1.1.39</ecNumber>
    </submittedName>
</protein>
<comment type="caution">
    <text evidence="7">The sequence shown here is derived from an EMBL/GenBank/DDBJ whole genome shotgun (WGS) entry which is preliminary data.</text>
</comment>
<dbReference type="Pfam" id="PF00016">
    <property type="entry name" value="RuBisCO_large"/>
    <property type="match status" value="1"/>
</dbReference>
<dbReference type="RefSeq" id="WP_354488484.1">
    <property type="nucleotide sequence ID" value="NZ_JBEPMC010000002.1"/>
</dbReference>
<dbReference type="InterPro" id="IPR036422">
    <property type="entry name" value="RuBisCO_lsu_N_sf"/>
</dbReference>
<dbReference type="PANTHER" id="PTHR42704:SF17">
    <property type="entry name" value="RIBULOSE BISPHOSPHATE CARBOXYLASE LARGE CHAIN"/>
    <property type="match status" value="1"/>
</dbReference>
<dbReference type="PANTHER" id="PTHR42704">
    <property type="entry name" value="RIBULOSE BISPHOSPHATE CARBOXYLASE"/>
    <property type="match status" value="1"/>
</dbReference>
<sequence>MTGRISAAYLIETRYPLEVAAAAMAGEQSSGTFRTVPGETPELLQRFGARVEFIKDIAEVETEALPFSRSPKTLGDAKLRRAKIGLSWNIENTGTVLASVWSTVLGNLFELHHFSAMRLLDVAFPDVFADAYPGPAFAVAGTRRLTGIERRPLIGTIVKPSIGLSPEATAALADTLIAAGLDFIKDDELMGDPPHSPFEYRFEAVMAVIDRHADRTGRKVMYAANISGDFDAMRRQLDLIERRGGTCAMLVLNSVGLSGVIEVRRHSAVSLHGHRAGWGLFGRSPDVGMTYLAYQKFWRLAGIDHMHVNGLSNKFCEQDESVMASAHACLTPMFERADRPDIAMPVFSSGQTAVQAAETYRRLGSNDFIYCCGGGIMAHPGGPAAGVQSLHDAFDAAAAGIPAHDYAATHPELEAALQAFG</sequence>
<keyword evidence="8" id="KW-1185">Reference proteome</keyword>
<dbReference type="Gene3D" id="3.30.70.150">
    <property type="entry name" value="RuBisCO large subunit, N-terminal domain"/>
    <property type="match status" value="1"/>
</dbReference>
<dbReference type="InterPro" id="IPR036376">
    <property type="entry name" value="RuBisCO_lsu_C_sf"/>
</dbReference>
<dbReference type="Gene3D" id="3.20.20.110">
    <property type="entry name" value="Ribulose bisphosphate carboxylase, large subunit, C-terminal domain"/>
    <property type="match status" value="1"/>
</dbReference>
<dbReference type="SFLD" id="SFLDG00301">
    <property type="entry name" value="RuBisCO-like_proteins"/>
    <property type="match status" value="1"/>
</dbReference>
<dbReference type="InterPro" id="IPR000685">
    <property type="entry name" value="RuBisCO_lsu_C"/>
</dbReference>
<comment type="cofactor">
    <cofactor evidence="1">
        <name>Mg(2+)</name>
        <dbReference type="ChEBI" id="CHEBI:18420"/>
    </cofactor>
</comment>
<name>A0ABV2GI66_9HYPH</name>
<dbReference type="Pfam" id="PF02788">
    <property type="entry name" value="RuBisCO_large_N"/>
    <property type="match status" value="1"/>
</dbReference>
<dbReference type="SUPFAM" id="SSF51649">
    <property type="entry name" value="RuBisCo, C-terminal domain"/>
    <property type="match status" value="1"/>
</dbReference>
<comment type="similarity">
    <text evidence="4">Belongs to the RuBisCO large chain family.</text>
</comment>
<dbReference type="InterPro" id="IPR017443">
    <property type="entry name" value="RuBisCO_lsu_fd_N"/>
</dbReference>
<dbReference type="PROSITE" id="PS00157">
    <property type="entry name" value="RUBISCO_LARGE"/>
    <property type="match status" value="1"/>
</dbReference>
<dbReference type="EMBL" id="JBEPMC010000002">
    <property type="protein sequence ID" value="MET3577995.1"/>
    <property type="molecule type" value="Genomic_DNA"/>
</dbReference>
<dbReference type="InterPro" id="IPR020878">
    <property type="entry name" value="RuBisCo_large_chain_AS"/>
</dbReference>
<keyword evidence="7" id="KW-0456">Lyase</keyword>